<dbReference type="RefSeq" id="WP_270454429.1">
    <property type="nucleotide sequence ID" value="NZ_JADPIE010000005.1"/>
</dbReference>
<name>A0A931AVU9_9FIRM</name>
<feature type="domain" description="DUF374" evidence="1">
    <location>
        <begin position="56"/>
        <end position="120"/>
    </location>
</feature>
<dbReference type="Proteomes" id="UP000621436">
    <property type="component" value="Unassembled WGS sequence"/>
</dbReference>
<reference evidence="2" key="1">
    <citation type="submission" date="2020-11" db="EMBL/GenBank/DDBJ databases">
        <title>Halonatronomonas betainensis gen. nov., sp. nov. a novel haloalkaliphilic representative of the family Halanaerobiacae capable of betaine degradation.</title>
        <authorList>
            <person name="Boltyanskaya Y."/>
            <person name="Kevbrin V."/>
            <person name="Detkova E."/>
            <person name="Grouzdev D.S."/>
            <person name="Koziaeva V."/>
            <person name="Zhilina T."/>
        </authorList>
    </citation>
    <scope>NUCLEOTIDE SEQUENCE</scope>
    <source>
        <strain evidence="2">Z-7014</strain>
    </source>
</reference>
<proteinExistence type="predicted"/>
<evidence type="ECO:0000313" key="3">
    <source>
        <dbReference type="Proteomes" id="UP000621436"/>
    </source>
</evidence>
<dbReference type="Pfam" id="PF04028">
    <property type="entry name" value="DUF374"/>
    <property type="match status" value="1"/>
</dbReference>
<sequence length="205" mass="23126">MEKHYPFILEKLMRLGRLTYRIEEHNRLEAEGAISQGGLMLGWHCHLWSIAVALARHNYTALASQSREGEIISQSLEKLGWKVVRGSSSSGAVSSLKKMLKLVRNQRQLVITPDGPRGPARKIKLGAVMIQQRSGCPIIPIGVANGWKHTFKKSWDNFELPLLFSKIVIYYGQPIKDLEDLERQEAAKIIEASLEKANEAAEERL</sequence>
<comment type="caution">
    <text evidence="2">The sequence shown here is derived from an EMBL/GenBank/DDBJ whole genome shotgun (WGS) entry which is preliminary data.</text>
</comment>
<protein>
    <submittedName>
        <fullName evidence="2">DUF374 domain-containing protein</fullName>
    </submittedName>
</protein>
<dbReference type="EMBL" id="JADPIE010000005">
    <property type="protein sequence ID" value="MBF8437450.1"/>
    <property type="molecule type" value="Genomic_DNA"/>
</dbReference>
<accession>A0A931AVU9</accession>
<dbReference type="InterPro" id="IPR007172">
    <property type="entry name" value="DUF374"/>
</dbReference>
<keyword evidence="3" id="KW-1185">Reference proteome</keyword>
<gene>
    <name evidence="2" type="ORF">I0Q91_10185</name>
</gene>
<evidence type="ECO:0000313" key="2">
    <source>
        <dbReference type="EMBL" id="MBF8437450.1"/>
    </source>
</evidence>
<evidence type="ECO:0000259" key="1">
    <source>
        <dbReference type="Pfam" id="PF04028"/>
    </source>
</evidence>
<organism evidence="2 3">
    <name type="scientific">Halonatronomonas betaini</name>
    <dbReference type="NCBI Taxonomy" id="2778430"/>
    <lineage>
        <taxon>Bacteria</taxon>
        <taxon>Bacillati</taxon>
        <taxon>Bacillota</taxon>
        <taxon>Clostridia</taxon>
        <taxon>Halanaerobiales</taxon>
        <taxon>Halarsenatibacteraceae</taxon>
        <taxon>Halonatronomonas</taxon>
    </lineage>
</organism>
<dbReference type="AlphaFoldDB" id="A0A931AVU9"/>